<dbReference type="PANTHER" id="PTHR13822:SF10">
    <property type="entry name" value="ATP SYNTHASE EPSILON CHAIN, CHLOROPLASTIC"/>
    <property type="match status" value="1"/>
</dbReference>
<name>A0A239E4G7_9BACT</name>
<dbReference type="GO" id="GO:0046933">
    <property type="term" value="F:proton-transporting ATP synthase activity, rotational mechanism"/>
    <property type="evidence" value="ECO:0007669"/>
    <property type="project" value="UniProtKB-UniRule"/>
</dbReference>
<dbReference type="NCBIfam" id="TIGR01216">
    <property type="entry name" value="ATP_synt_epsi"/>
    <property type="match status" value="1"/>
</dbReference>
<evidence type="ECO:0000256" key="10">
    <source>
        <dbReference type="RuleBase" id="RU003656"/>
    </source>
</evidence>
<organism evidence="12 13">
    <name type="scientific">Granulicella rosea</name>
    <dbReference type="NCBI Taxonomy" id="474952"/>
    <lineage>
        <taxon>Bacteria</taxon>
        <taxon>Pseudomonadati</taxon>
        <taxon>Acidobacteriota</taxon>
        <taxon>Terriglobia</taxon>
        <taxon>Terriglobales</taxon>
        <taxon>Acidobacteriaceae</taxon>
        <taxon>Granulicella</taxon>
    </lineage>
</organism>
<evidence type="ECO:0000256" key="4">
    <source>
        <dbReference type="ARBA" id="ARBA00022448"/>
    </source>
</evidence>
<evidence type="ECO:0000256" key="3">
    <source>
        <dbReference type="ARBA" id="ARBA00005712"/>
    </source>
</evidence>
<evidence type="ECO:0000313" key="13">
    <source>
        <dbReference type="Proteomes" id="UP000198356"/>
    </source>
</evidence>
<keyword evidence="6 9" id="KW-0472">Membrane</keyword>
<comment type="subunit">
    <text evidence="9 10">F-type ATPases have 2 components, CF(1) - the catalytic core - and CF(0) - the membrane proton channel. CF(1) has five subunits: alpha(3), beta(3), gamma(1), delta(1), epsilon(1). CF(0) has three main subunits: a, b and c.</text>
</comment>
<dbReference type="InterPro" id="IPR001469">
    <property type="entry name" value="ATP_synth_F1_dsu/esu"/>
</dbReference>
<dbReference type="Proteomes" id="UP000198356">
    <property type="component" value="Unassembled WGS sequence"/>
</dbReference>
<dbReference type="Gene3D" id="2.60.15.10">
    <property type="entry name" value="F0F1 ATP synthase delta/epsilon subunit, N-terminal"/>
    <property type="match status" value="1"/>
</dbReference>
<dbReference type="PANTHER" id="PTHR13822">
    <property type="entry name" value="ATP SYNTHASE DELTA/EPSILON CHAIN"/>
    <property type="match status" value="1"/>
</dbReference>
<dbReference type="Pfam" id="PF02823">
    <property type="entry name" value="ATP-synt_DE_N"/>
    <property type="match status" value="1"/>
</dbReference>
<evidence type="ECO:0000313" key="12">
    <source>
        <dbReference type="EMBL" id="SNS39576.1"/>
    </source>
</evidence>
<keyword evidence="7 9" id="KW-0139">CF(1)</keyword>
<dbReference type="CDD" id="cd12152">
    <property type="entry name" value="F1-ATPase_delta"/>
    <property type="match status" value="1"/>
</dbReference>
<dbReference type="InterPro" id="IPR020546">
    <property type="entry name" value="ATP_synth_F1_dsu/esu_N"/>
</dbReference>
<evidence type="ECO:0000259" key="11">
    <source>
        <dbReference type="Pfam" id="PF02823"/>
    </source>
</evidence>
<dbReference type="GO" id="GO:0005524">
    <property type="term" value="F:ATP binding"/>
    <property type="evidence" value="ECO:0007669"/>
    <property type="project" value="UniProtKB-UniRule"/>
</dbReference>
<keyword evidence="9" id="KW-0375">Hydrogen ion transport</keyword>
<protein>
    <recommendedName>
        <fullName evidence="9">ATP synthase epsilon chain</fullName>
    </recommendedName>
    <alternativeName>
        <fullName evidence="9">ATP synthase F1 sector epsilon subunit</fullName>
    </alternativeName>
    <alternativeName>
        <fullName evidence="9">F-ATPase epsilon subunit</fullName>
    </alternativeName>
</protein>
<dbReference type="GO" id="GO:0005886">
    <property type="term" value="C:plasma membrane"/>
    <property type="evidence" value="ECO:0007669"/>
    <property type="project" value="UniProtKB-SubCell"/>
</dbReference>
<dbReference type="SUPFAM" id="SSF51344">
    <property type="entry name" value="Epsilon subunit of F1F0-ATP synthase N-terminal domain"/>
    <property type="match status" value="1"/>
</dbReference>
<dbReference type="AlphaFoldDB" id="A0A239E4G7"/>
<comment type="subcellular location">
    <subcellularLocation>
        <location evidence="9">Cell membrane</location>
        <topology evidence="9">Peripheral membrane protein</topology>
    </subcellularLocation>
    <subcellularLocation>
        <location evidence="2">Endomembrane system</location>
        <topology evidence="2">Peripheral membrane protein</topology>
    </subcellularLocation>
</comment>
<dbReference type="GO" id="GO:0012505">
    <property type="term" value="C:endomembrane system"/>
    <property type="evidence" value="ECO:0007669"/>
    <property type="project" value="UniProtKB-SubCell"/>
</dbReference>
<evidence type="ECO:0000256" key="6">
    <source>
        <dbReference type="ARBA" id="ARBA00023136"/>
    </source>
</evidence>
<keyword evidence="5 9" id="KW-0406">Ion transport</keyword>
<evidence type="ECO:0000256" key="5">
    <source>
        <dbReference type="ARBA" id="ARBA00023065"/>
    </source>
</evidence>
<keyword evidence="8 9" id="KW-0066">ATP synthesis</keyword>
<sequence length="154" mass="16372">MPVPVSGLGDMAEGGNNSGVLQVRLVTPERVLLDATADAVELPSMSGYLEALYGHAPLLAELGAGEVRLHGGSSADQKFFVAWGFVEVLPERVTILAETAMHPDEINLGKAEDLLKQAEKTYAEAGDNQAMYDEANTLMRQADEMIASAQGKSL</sequence>
<proteinExistence type="inferred from homology"/>
<evidence type="ECO:0000256" key="8">
    <source>
        <dbReference type="ARBA" id="ARBA00023310"/>
    </source>
</evidence>
<keyword evidence="9" id="KW-1003">Cell membrane</keyword>
<dbReference type="HAMAP" id="MF_00530">
    <property type="entry name" value="ATP_synth_epsil_bac"/>
    <property type="match status" value="1"/>
</dbReference>
<feature type="domain" description="ATP synthase F1 complex delta/epsilon subunit N-terminal" evidence="11">
    <location>
        <begin position="21"/>
        <end position="100"/>
    </location>
</feature>
<dbReference type="EMBL" id="FZOU01000001">
    <property type="protein sequence ID" value="SNS39576.1"/>
    <property type="molecule type" value="Genomic_DNA"/>
</dbReference>
<dbReference type="GO" id="GO:0045259">
    <property type="term" value="C:proton-transporting ATP synthase complex"/>
    <property type="evidence" value="ECO:0007669"/>
    <property type="project" value="UniProtKB-KW"/>
</dbReference>
<evidence type="ECO:0000256" key="1">
    <source>
        <dbReference type="ARBA" id="ARBA00003543"/>
    </source>
</evidence>
<gene>
    <name evidence="9" type="primary">atpC</name>
    <name evidence="12" type="ORF">SAMN05421770_101795</name>
</gene>
<keyword evidence="13" id="KW-1185">Reference proteome</keyword>
<accession>A0A239E4G7</accession>
<reference evidence="12 13" key="1">
    <citation type="submission" date="2017-06" db="EMBL/GenBank/DDBJ databases">
        <authorList>
            <person name="Kim H.J."/>
            <person name="Triplett B.A."/>
        </authorList>
    </citation>
    <scope>NUCLEOTIDE SEQUENCE [LARGE SCALE GENOMIC DNA]</scope>
    <source>
        <strain evidence="12 13">DSM 18704</strain>
    </source>
</reference>
<evidence type="ECO:0000256" key="9">
    <source>
        <dbReference type="HAMAP-Rule" id="MF_00530"/>
    </source>
</evidence>
<evidence type="ECO:0000256" key="2">
    <source>
        <dbReference type="ARBA" id="ARBA00004184"/>
    </source>
</evidence>
<comment type="function">
    <text evidence="1 9">Produces ATP from ADP in the presence of a proton gradient across the membrane.</text>
</comment>
<evidence type="ECO:0000256" key="7">
    <source>
        <dbReference type="ARBA" id="ARBA00023196"/>
    </source>
</evidence>
<keyword evidence="4 9" id="KW-0813">Transport</keyword>
<dbReference type="InterPro" id="IPR036771">
    <property type="entry name" value="ATPsynth_dsu/esu_N"/>
</dbReference>
<comment type="similarity">
    <text evidence="3 9 10">Belongs to the ATPase epsilon chain family.</text>
</comment>